<dbReference type="Proteomes" id="UP000001307">
    <property type="component" value="Unassembled WGS sequence"/>
</dbReference>
<evidence type="ECO:0000256" key="1">
    <source>
        <dbReference type="SAM" id="MobiDB-lite"/>
    </source>
</evidence>
<organism evidence="2">
    <name type="scientific">Oikopleura dioica</name>
    <name type="common">Tunicate</name>
    <dbReference type="NCBI Taxonomy" id="34765"/>
    <lineage>
        <taxon>Eukaryota</taxon>
        <taxon>Metazoa</taxon>
        <taxon>Chordata</taxon>
        <taxon>Tunicata</taxon>
        <taxon>Appendicularia</taxon>
        <taxon>Copelata</taxon>
        <taxon>Oikopleuridae</taxon>
        <taxon>Oikopleura</taxon>
    </lineage>
</organism>
<keyword evidence="3" id="KW-1185">Reference proteome</keyword>
<evidence type="ECO:0000313" key="2">
    <source>
        <dbReference type="EMBL" id="CBY21898.1"/>
    </source>
</evidence>
<feature type="region of interest" description="Disordered" evidence="1">
    <location>
        <begin position="1"/>
        <end position="47"/>
    </location>
</feature>
<evidence type="ECO:0000313" key="3">
    <source>
        <dbReference type="Proteomes" id="UP000001307"/>
    </source>
</evidence>
<sequence>MKKMRAREKLKWRKKKSSASTLNSFKKNRRSGSSKKSNAWQKKRSALNIMKSKKKLRQLVAKQSEPKNLQPKNMFKINLQNNLKASNRSETSMKTFCASLLSTSKRKKRGSMKSRKWKKGSTIDSSCSVIATCR</sequence>
<dbReference type="InParanoid" id="E4WX06"/>
<dbReference type="AlphaFoldDB" id="E4WX06"/>
<proteinExistence type="predicted"/>
<accession>E4WX06</accession>
<reference evidence="2" key="1">
    <citation type="journal article" date="2010" name="Science">
        <title>Plasticity of animal genome architecture unmasked by rapid evolution of a pelagic tunicate.</title>
        <authorList>
            <person name="Denoeud F."/>
            <person name="Henriet S."/>
            <person name="Mungpakdee S."/>
            <person name="Aury J.M."/>
            <person name="Da Silva C."/>
            <person name="Brinkmann H."/>
            <person name="Mikhaleva J."/>
            <person name="Olsen L.C."/>
            <person name="Jubin C."/>
            <person name="Canestro C."/>
            <person name="Bouquet J.M."/>
            <person name="Danks G."/>
            <person name="Poulain J."/>
            <person name="Campsteijn C."/>
            <person name="Adamski M."/>
            <person name="Cross I."/>
            <person name="Yadetie F."/>
            <person name="Muffato M."/>
            <person name="Louis A."/>
            <person name="Butcher S."/>
            <person name="Tsagkogeorga G."/>
            <person name="Konrad A."/>
            <person name="Singh S."/>
            <person name="Jensen M.F."/>
            <person name="Cong E.H."/>
            <person name="Eikeseth-Otteraa H."/>
            <person name="Noel B."/>
            <person name="Anthouard V."/>
            <person name="Porcel B.M."/>
            <person name="Kachouri-Lafond R."/>
            <person name="Nishino A."/>
            <person name="Ugolini M."/>
            <person name="Chourrout P."/>
            <person name="Nishida H."/>
            <person name="Aasland R."/>
            <person name="Huzurbazar S."/>
            <person name="Westhof E."/>
            <person name="Delsuc F."/>
            <person name="Lehrach H."/>
            <person name="Reinhardt R."/>
            <person name="Weissenbach J."/>
            <person name="Roy S.W."/>
            <person name="Artiguenave F."/>
            <person name="Postlethwait J.H."/>
            <person name="Manak J.R."/>
            <person name="Thompson E.M."/>
            <person name="Jaillon O."/>
            <person name="Du Pasquier L."/>
            <person name="Boudinot P."/>
            <person name="Liberles D.A."/>
            <person name="Volff J.N."/>
            <person name="Philippe H."/>
            <person name="Lenhard B."/>
            <person name="Roest Crollius H."/>
            <person name="Wincker P."/>
            <person name="Chourrout D."/>
        </authorList>
    </citation>
    <scope>NUCLEOTIDE SEQUENCE [LARGE SCALE GENOMIC DNA]</scope>
</reference>
<dbReference type="EMBL" id="FN653018">
    <property type="protein sequence ID" value="CBY21898.1"/>
    <property type="molecule type" value="Genomic_DNA"/>
</dbReference>
<gene>
    <name evidence="2" type="ORF">GSOID_T00011428001</name>
</gene>
<feature type="compositionally biased region" description="Basic residues" evidence="1">
    <location>
        <begin position="1"/>
        <end position="17"/>
    </location>
</feature>
<name>E4WX06_OIKDI</name>
<protein>
    <submittedName>
        <fullName evidence="2">Uncharacterized protein</fullName>
    </submittedName>
</protein>